<dbReference type="GeneID" id="11508078"/>
<dbReference type="InParanoid" id="G2Q5W7"/>
<dbReference type="AlphaFoldDB" id="G2Q5W7"/>
<protein>
    <submittedName>
        <fullName evidence="1">Uncharacterized protein</fullName>
    </submittedName>
</protein>
<dbReference type="RefSeq" id="XP_003659088.1">
    <property type="nucleotide sequence ID" value="XM_003659040.1"/>
</dbReference>
<reference evidence="1 2" key="1">
    <citation type="journal article" date="2011" name="Nat. Biotechnol.">
        <title>Comparative genomic analysis of the thermophilic biomass-degrading fungi Myceliophthora thermophila and Thielavia terrestris.</title>
        <authorList>
            <person name="Berka R.M."/>
            <person name="Grigoriev I.V."/>
            <person name="Otillar R."/>
            <person name="Salamov A."/>
            <person name="Grimwood J."/>
            <person name="Reid I."/>
            <person name="Ishmael N."/>
            <person name="John T."/>
            <person name="Darmond C."/>
            <person name="Moisan M.-C."/>
            <person name="Henrissat B."/>
            <person name="Coutinho P.M."/>
            <person name="Lombard V."/>
            <person name="Natvig D.O."/>
            <person name="Lindquist E."/>
            <person name="Schmutz J."/>
            <person name="Lucas S."/>
            <person name="Harris P."/>
            <person name="Powlowski J."/>
            <person name="Bellemare A."/>
            <person name="Taylor D."/>
            <person name="Butler G."/>
            <person name="de Vries R.P."/>
            <person name="Allijn I.E."/>
            <person name="van den Brink J."/>
            <person name="Ushinsky S."/>
            <person name="Storms R."/>
            <person name="Powell A.J."/>
            <person name="Paulsen I.T."/>
            <person name="Elbourne L.D.H."/>
            <person name="Baker S.E."/>
            <person name="Magnuson J."/>
            <person name="LaBoissiere S."/>
            <person name="Clutterbuck A.J."/>
            <person name="Martinez D."/>
            <person name="Wogulis M."/>
            <person name="de Leon A.L."/>
            <person name="Rey M.W."/>
            <person name="Tsang A."/>
        </authorList>
    </citation>
    <scope>NUCLEOTIDE SEQUENCE [LARGE SCALE GENOMIC DNA]</scope>
    <source>
        <strain evidence="2">ATCC 42464 / BCRC 31852 / DSM 1799</strain>
    </source>
</reference>
<dbReference type="eggNOG" id="ENOG502RKN1">
    <property type="taxonomic scope" value="Eukaryota"/>
</dbReference>
<dbReference type="Proteomes" id="UP000007322">
    <property type="component" value="Chromosome 1"/>
</dbReference>
<dbReference type="EMBL" id="CP003002">
    <property type="protein sequence ID" value="AEO53843.1"/>
    <property type="molecule type" value="Genomic_DNA"/>
</dbReference>
<evidence type="ECO:0000313" key="2">
    <source>
        <dbReference type="Proteomes" id="UP000007322"/>
    </source>
</evidence>
<sequence>METTTTILPGIVLMNTTVSTVYPRLRTADRTRASLADLPLETVLQILDALFEPQQLIVIDIYGPKAKNDGVYDMEGKVSSQTKVVLRPPPLHVTATACRLFQHMYRKSRPTAWGAHLHLRRPYNVSLERDIFHVRVHRETYYGEWDRAGNPHLDPLYMIFDGIQNLATSVDYIFPGMSVFYFLHLNPLGKVLNVLVPVPDLEKNVDPACGELQLAPVLVPIEDRYRIQTSFWKGKETWWYFREESEDHMRQRFLRCRPRSEAQRQLWERTWRLCPPPELKAYLVDERRLNDPVVSGLEKRIRS</sequence>
<name>G2Q5W7_THET4</name>
<organism evidence="1 2">
    <name type="scientific">Thermothelomyces thermophilus (strain ATCC 42464 / BCRC 31852 / DSM 1799)</name>
    <name type="common">Sporotrichum thermophile</name>
    <dbReference type="NCBI Taxonomy" id="573729"/>
    <lineage>
        <taxon>Eukaryota</taxon>
        <taxon>Fungi</taxon>
        <taxon>Dikarya</taxon>
        <taxon>Ascomycota</taxon>
        <taxon>Pezizomycotina</taxon>
        <taxon>Sordariomycetes</taxon>
        <taxon>Sordariomycetidae</taxon>
        <taxon>Sordariales</taxon>
        <taxon>Chaetomiaceae</taxon>
        <taxon>Thermothelomyces</taxon>
    </lineage>
</organism>
<evidence type="ECO:0000313" key="1">
    <source>
        <dbReference type="EMBL" id="AEO53843.1"/>
    </source>
</evidence>
<gene>
    <name evidence="1" type="ORF">MYCTH_2122713</name>
</gene>
<keyword evidence="2" id="KW-1185">Reference proteome</keyword>
<dbReference type="KEGG" id="mtm:MYCTH_2122713"/>
<proteinExistence type="predicted"/>
<dbReference type="OrthoDB" id="4590353at2759"/>
<dbReference type="HOGENOM" id="CLU_776552_0_0_1"/>
<dbReference type="VEuPathDB" id="FungiDB:MYCTH_2122713"/>
<accession>G2Q5W7</accession>